<evidence type="ECO:0000256" key="2">
    <source>
        <dbReference type="ARBA" id="ARBA00022723"/>
    </source>
</evidence>
<dbReference type="CDD" id="cd09873">
    <property type="entry name" value="PIN_Pae0151-like"/>
    <property type="match status" value="1"/>
</dbReference>
<keyword evidence="3" id="KW-0378">Hydrolase</keyword>
<keyword evidence="4" id="KW-0460">Magnesium</keyword>
<accession>A0A7W5D2P3</accession>
<dbReference type="SUPFAM" id="SSF88723">
    <property type="entry name" value="PIN domain-like"/>
    <property type="match status" value="1"/>
</dbReference>
<evidence type="ECO:0000256" key="3">
    <source>
        <dbReference type="ARBA" id="ARBA00022801"/>
    </source>
</evidence>
<reference evidence="6 7" key="1">
    <citation type="submission" date="2020-08" db="EMBL/GenBank/DDBJ databases">
        <title>Sequencing the genomes of 1000 actinobacteria strains.</title>
        <authorList>
            <person name="Klenk H.-P."/>
        </authorList>
    </citation>
    <scope>NUCLEOTIDE SEQUENCE [LARGE SCALE GENOMIC DNA]</scope>
    <source>
        <strain evidence="6 7">DSM 22242</strain>
    </source>
</reference>
<gene>
    <name evidence="6" type="ORF">FHR31_001644</name>
</gene>
<evidence type="ECO:0000313" key="6">
    <source>
        <dbReference type="EMBL" id="MBB3171818.1"/>
    </source>
</evidence>
<dbReference type="GO" id="GO:0046872">
    <property type="term" value="F:metal ion binding"/>
    <property type="evidence" value="ECO:0007669"/>
    <property type="project" value="UniProtKB-KW"/>
</dbReference>
<dbReference type="Pfam" id="PF01850">
    <property type="entry name" value="PIN"/>
    <property type="match status" value="1"/>
</dbReference>
<protein>
    <submittedName>
        <fullName evidence="6">Putative nucleic acid-binding protein</fullName>
    </submittedName>
</protein>
<evidence type="ECO:0000256" key="4">
    <source>
        <dbReference type="ARBA" id="ARBA00022842"/>
    </source>
</evidence>
<dbReference type="GO" id="GO:0016787">
    <property type="term" value="F:hydrolase activity"/>
    <property type="evidence" value="ECO:0007669"/>
    <property type="project" value="UniProtKB-KW"/>
</dbReference>
<evidence type="ECO:0000259" key="5">
    <source>
        <dbReference type="Pfam" id="PF01850"/>
    </source>
</evidence>
<dbReference type="InterPro" id="IPR051619">
    <property type="entry name" value="TypeII_TA_RNase_PINc/VapC"/>
</dbReference>
<dbReference type="Gene3D" id="3.40.50.1010">
    <property type="entry name" value="5'-nuclease"/>
    <property type="match status" value="1"/>
</dbReference>
<name>A0A7W5D2P3_9ACTN</name>
<dbReference type="PANTHER" id="PTHR35901:SF1">
    <property type="entry name" value="EXONUCLEASE VAPC9"/>
    <property type="match status" value="1"/>
</dbReference>
<dbReference type="InterPro" id="IPR002716">
    <property type="entry name" value="PIN_dom"/>
</dbReference>
<sequence length="135" mass="15327">MVVMDCSAVIEMCRNTQKGRALRQLLLEGEQVMAPDLLKIELRNVVWKYRRAGHLSEKEASLWIQTALGVVDSFVPSDVNIDEAYAEAVLREHPVYDMLYATLARRHACCLFTLDKRLVTVCQEMGVNCIEEVAL</sequence>
<evidence type="ECO:0000256" key="1">
    <source>
        <dbReference type="ARBA" id="ARBA00022722"/>
    </source>
</evidence>
<dbReference type="EMBL" id="JACHYA010000005">
    <property type="protein sequence ID" value="MBB3171818.1"/>
    <property type="molecule type" value="Genomic_DNA"/>
</dbReference>
<keyword evidence="1" id="KW-0540">Nuclease</keyword>
<dbReference type="Proteomes" id="UP000530850">
    <property type="component" value="Unassembled WGS sequence"/>
</dbReference>
<organism evidence="6 7">
    <name type="scientific">Parvibacter caecicola</name>
    <dbReference type="NCBI Taxonomy" id="747645"/>
    <lineage>
        <taxon>Bacteria</taxon>
        <taxon>Bacillati</taxon>
        <taxon>Actinomycetota</taxon>
        <taxon>Coriobacteriia</taxon>
        <taxon>Coriobacteriales</taxon>
        <taxon>Coriobacteriaceae</taxon>
        <taxon>Parvibacter</taxon>
    </lineage>
</organism>
<dbReference type="GeneID" id="93356915"/>
<dbReference type="AlphaFoldDB" id="A0A7W5D2P3"/>
<comment type="caution">
    <text evidence="6">The sequence shown here is derived from an EMBL/GenBank/DDBJ whole genome shotgun (WGS) entry which is preliminary data.</text>
</comment>
<keyword evidence="2" id="KW-0479">Metal-binding</keyword>
<dbReference type="InterPro" id="IPR029060">
    <property type="entry name" value="PIN-like_dom_sf"/>
</dbReference>
<proteinExistence type="predicted"/>
<dbReference type="PANTHER" id="PTHR35901">
    <property type="entry name" value="RIBONUCLEASE VAPC3"/>
    <property type="match status" value="1"/>
</dbReference>
<feature type="domain" description="PIN" evidence="5">
    <location>
        <begin position="3"/>
        <end position="121"/>
    </location>
</feature>
<dbReference type="InterPro" id="IPR044153">
    <property type="entry name" value="PIN_Pae0151-like"/>
</dbReference>
<dbReference type="GO" id="GO:0004518">
    <property type="term" value="F:nuclease activity"/>
    <property type="evidence" value="ECO:0007669"/>
    <property type="project" value="UniProtKB-KW"/>
</dbReference>
<evidence type="ECO:0000313" key="7">
    <source>
        <dbReference type="Proteomes" id="UP000530850"/>
    </source>
</evidence>
<dbReference type="RefSeq" id="WP_123185612.1">
    <property type="nucleotide sequence ID" value="NZ_CANSOV010000022.1"/>
</dbReference>